<dbReference type="SUPFAM" id="SSF48695">
    <property type="entry name" value="Multiheme cytochromes"/>
    <property type="match status" value="3"/>
</dbReference>
<dbReference type="Gene3D" id="2.60.120.260">
    <property type="entry name" value="Galactose-binding domain-like"/>
    <property type="match status" value="1"/>
</dbReference>
<dbReference type="Gene3D" id="1.10.1130.10">
    <property type="entry name" value="Flavocytochrome C3, Chain A"/>
    <property type="match status" value="1"/>
</dbReference>
<reference evidence="2 3" key="2">
    <citation type="journal article" date="2011" name="Stand. Genomic Sci.">
        <title>Complete genome sequence of Ferroglobus placidus AEDII12DO.</title>
        <authorList>
            <person name="Anderson I."/>
            <person name="Risso C."/>
            <person name="Holmes D."/>
            <person name="Lucas S."/>
            <person name="Copeland A."/>
            <person name="Lapidus A."/>
            <person name="Cheng J.F."/>
            <person name="Bruce D."/>
            <person name="Goodwin L."/>
            <person name="Pitluck S."/>
            <person name="Saunders E."/>
            <person name="Brettin T."/>
            <person name="Detter J.C."/>
            <person name="Han C."/>
            <person name="Tapia R."/>
            <person name="Larimer F."/>
            <person name="Land M."/>
            <person name="Hauser L."/>
            <person name="Woyke T."/>
            <person name="Lovley D."/>
            <person name="Kyrpides N."/>
            <person name="Ivanova N."/>
        </authorList>
    </citation>
    <scope>NUCLEOTIDE SEQUENCE [LARGE SCALE GENOMIC DNA]</scope>
    <source>
        <strain evidence="3">DSM 10642 / AEDII12DO</strain>
    </source>
</reference>
<evidence type="ECO:0000313" key="2">
    <source>
        <dbReference type="EMBL" id="ADC64847.1"/>
    </source>
</evidence>
<reference evidence="3" key="1">
    <citation type="submission" date="2010-02" db="EMBL/GenBank/DDBJ databases">
        <title>Complete sequence of Ferroglobus placidus DSM 10642.</title>
        <authorList>
            <consortium name="US DOE Joint Genome Institute"/>
            <person name="Lucas S."/>
            <person name="Copeland A."/>
            <person name="Lapidus A."/>
            <person name="Cheng J.-F."/>
            <person name="Bruce D."/>
            <person name="Goodwin L."/>
            <person name="Pitluck S."/>
            <person name="Saunders E."/>
            <person name="Brettin T."/>
            <person name="Detter J.C."/>
            <person name="Han C."/>
            <person name="Tapia R."/>
            <person name="Larimer F."/>
            <person name="Land M."/>
            <person name="Hauser L."/>
            <person name="Kyrpides N."/>
            <person name="Ivanova N."/>
            <person name="Holmes D."/>
            <person name="Lovley D."/>
            <person name="Kyrpides N."/>
            <person name="Anderson I.J."/>
            <person name="Woyke T."/>
        </authorList>
    </citation>
    <scope>NUCLEOTIDE SEQUENCE [LARGE SCALE GENOMIC DNA]</scope>
    <source>
        <strain evidence="3">DSM 10642 / AEDII12DO</strain>
    </source>
</reference>
<sequence length="1864" mass="208298">MRLKAIALAIIIFFSLAYLTEAKGVPSKVIVWTDKKLYHPWYIYSDRGMKTGNVDYATMKVYVAVLDDDGNFMSGRNVRVYIVDEYRYDHYDKGDSSYHHNNQSTGGLFINTFISLSDSDGDGVYEGTVSLDSYLDNDYSNLKDDHLRIKVVAEDVDSGLIGLTYILASPLSCICHKDYSDKYDPTNKEPTKDLAHGDHVNEQQDKPSDICTVCHYGYEHFYENITDTIPDGYKDVHFYKQNPPDVTYSVKGGEFANYDWNSTWINTSLNSFSWAEKSGGGAPYCANCHINSSTGQVYDWDSSSEIVQCTNCHSETGMENTVPPSAYNSYGTAGKGDVSHYNSSRSGALGRGVACGVCHNSVHSLQLPNESYKEYYIAEQCWSCHNVSGGIDLDSSDSIPNSVSTHPEVTNDCRACHLDNNLALDSHSVPVAEPPSPNCVKCHDIGGKSLVHVDVSAMNTTENRHYNLNNRTDPTANGLRWENRLCWACHGEDDNGDGVIEYSEQPPDQHPAKYRNPRMCTDCHKNATYGSLIGAPQVSRHTWYDSVINTPAVTYCGDCHGLPENVLPNADEEFTYESAAAHYGRYRYDLINLLETDPDAFCNYCHQNETSPYPFANPENKIRPEHSNTGTPPECVECHGLGNIHSTNLTIPSVNDQLCQKCHPDKQPHNGTIGCVECHMNNTPSYIHPMTFLQPDGSVSTSKLTAVSCYDCHKSNKLDNLLISWGATRLPKVKNQHHSESPINGSKWNDYWSYQPRYLTFASSYSVSEGYVQDFSNMMSVSNNFSIIYEAPKGGIAAFKGTFPSNQGFDSNYDGWSYSAESPATAGYDPSYGNPAGSIYSYIYTRLRTTSYYSTEWVSAFVYEKNKPVAYAKFSFDYRVTATTRLNEIKITAYIEDPDGIRYQVYQVSKTSPDVTWNKVEVEMSNPDSVFSKSGVYKIILKTEFGLTTYKGSKEGKVYFDNVKLEINEEEYQQYEVVVQFENVPNTQYTLNLEGEYLVSKEPAVLYIYDYSSNSWGRSFELNATAWKKFRIQLNPNEYQGGVVKIKIDDKNKGIDTIQDYVKFKYLLVQSDTGKPYPCEQCHASEKHENPALGSIIAIMGSNKINTTDLNNSYWCIQCHWKNAANYTEMINEYNLTRGLPVPPEITNGTYAYPVARDGTKHVDHTDWINQYGYSDRACALCHATYFVDGVTTTTEIIHDTEVGTNWTRDYLFAECINCHSTDVNTSNFGRHVNLESDGGLTYKDCIKCHYKLGGMGYNYTATVGLNLYDCRSCHTPEGESNLKPADSNLIIVNFSHGTNLCSNCHYPKGDYHNDYSDPLGTVEAPGWSGWVNGTPVSCNDCHFERNLDDEPFHAPGISRFKASYSSCSGSNCHGDGRIHSVKPRDLDVEPFVSVSLNRTWINPGESILVTAKVSGKGSQISYAYYELLDMDGKVISSADLYPKDGEWGGVDSTILGNGYEEFEFVINGSVTSALKAGIYKVRVTAMQDAPKSREGSYYPRNGAYGSGYAEFSVGEAGSLATNFDFEALNVSGWFVNWKKVIVSGNPVIESSDAVYHSYNHSLHISSSAGDDCYVQSINVSVTEGEKYLLLVWVKGSADFAGISINQWNSSNLVSSTDPVGIIGSTSDWTQFGIIFDALGDLINVQLHVKGNADIYFDDVKLLRMPSYKVVGPVNGDFEYNEDDLTLKNAEEWQQYYGYVNGKDPAVKAWEPYTSDAGINVSKVYSGVQAVEIDGTGFWVSPGGYDRMQDDSSGVWFNASKYYVDKYGIFVDKPYYLVSFAMFADRINDYAGMNITFWVYDKSNGDYFQISDLGFVVGTRENMSDYVVGVVNVTIPFISNLMEIRLEASNSHVVFDDVRIYEVQ</sequence>
<dbReference type="Proteomes" id="UP000002613">
    <property type="component" value="Chromosome"/>
</dbReference>
<dbReference type="InterPro" id="IPR036280">
    <property type="entry name" value="Multihaem_cyt_sf"/>
</dbReference>
<keyword evidence="3" id="KW-1185">Reference proteome</keyword>
<dbReference type="GO" id="GO:0016491">
    <property type="term" value="F:oxidoreductase activity"/>
    <property type="evidence" value="ECO:0007669"/>
    <property type="project" value="TreeGrafter"/>
</dbReference>
<proteinExistence type="predicted"/>
<dbReference type="STRING" id="589924.Ferp_0676"/>
<dbReference type="PANTHER" id="PTHR35038">
    <property type="entry name" value="DISSIMILATORY SULFITE REDUCTASE SIRA"/>
    <property type="match status" value="1"/>
</dbReference>
<accession>D3RWI4</accession>
<dbReference type="eggNOG" id="arCOG10904">
    <property type="taxonomic scope" value="Archaea"/>
</dbReference>
<dbReference type="InterPro" id="IPR051829">
    <property type="entry name" value="Multiheme_Cytochr_ET"/>
</dbReference>
<evidence type="ECO:0000256" key="1">
    <source>
        <dbReference type="ARBA" id="ARBA00022729"/>
    </source>
</evidence>
<dbReference type="EMBL" id="CP001899">
    <property type="protein sequence ID" value="ADC64847.1"/>
    <property type="molecule type" value="Genomic_DNA"/>
</dbReference>
<dbReference type="CDD" id="cd08168">
    <property type="entry name" value="Cytochrom_C3"/>
    <property type="match status" value="1"/>
</dbReference>
<dbReference type="PaxDb" id="589924-Ferp_0676"/>
<gene>
    <name evidence="2" type="ordered locus">Ferp_0676</name>
</gene>
<protein>
    <submittedName>
        <fullName evidence="2">Carbohydrate-binding CenC domain protein</fullName>
    </submittedName>
</protein>
<dbReference type="RefSeq" id="WP_012965191.1">
    <property type="nucleotide sequence ID" value="NC_013849.1"/>
</dbReference>
<dbReference type="HOGENOM" id="CLU_236571_0_0_2"/>
<dbReference type="KEGG" id="fpl:Ferp_0676"/>
<dbReference type="GeneID" id="8778180"/>
<evidence type="ECO:0000313" key="3">
    <source>
        <dbReference type="Proteomes" id="UP000002613"/>
    </source>
</evidence>
<keyword evidence="1" id="KW-0732">Signal</keyword>
<name>D3RWI4_FERPA</name>
<dbReference type="PANTHER" id="PTHR35038:SF8">
    <property type="entry name" value="C-TYPE POLYHEME CYTOCHROME OMCC"/>
    <property type="match status" value="1"/>
</dbReference>
<organism evidence="2 3">
    <name type="scientific">Ferroglobus placidus (strain DSM 10642 / AEDII12DO)</name>
    <dbReference type="NCBI Taxonomy" id="589924"/>
    <lineage>
        <taxon>Archaea</taxon>
        <taxon>Methanobacteriati</taxon>
        <taxon>Methanobacteriota</taxon>
        <taxon>Archaeoglobi</taxon>
        <taxon>Archaeoglobales</taxon>
        <taxon>Archaeoglobaceae</taxon>
        <taxon>Ferroglobus</taxon>
    </lineage>
</organism>
<dbReference type="Gene3D" id="3.90.10.10">
    <property type="entry name" value="Cytochrome C3"/>
    <property type="match status" value="2"/>
</dbReference>
<dbReference type="eggNOG" id="arCOG10826">
    <property type="taxonomic scope" value="Archaea"/>
</dbReference>